<dbReference type="PROSITE" id="PS50048">
    <property type="entry name" value="ZN2_CY6_FUNGAL_2"/>
    <property type="match status" value="1"/>
</dbReference>
<feature type="compositionally biased region" description="Low complexity" evidence="1">
    <location>
        <begin position="109"/>
        <end position="167"/>
    </location>
</feature>
<gene>
    <name evidence="3" type="ORF">LAME_0D09648G</name>
</gene>
<keyword evidence="4" id="KW-1185">Reference proteome</keyword>
<dbReference type="AlphaFoldDB" id="A0A1G4JBA5"/>
<feature type="domain" description="Zn(2)-C6 fungal-type" evidence="2">
    <location>
        <begin position="30"/>
        <end position="61"/>
    </location>
</feature>
<feature type="region of interest" description="Disordered" evidence="1">
    <location>
        <begin position="98"/>
        <end position="183"/>
    </location>
</feature>
<evidence type="ECO:0000256" key="1">
    <source>
        <dbReference type="SAM" id="MobiDB-lite"/>
    </source>
</evidence>
<accession>A0A1G4JBA5</accession>
<dbReference type="PANTHER" id="PTHR31405">
    <property type="entry name" value="TRANSCRIPTION FACTOR PDR8-RELATED"/>
    <property type="match status" value="1"/>
</dbReference>
<reference evidence="4" key="1">
    <citation type="submission" date="2016-03" db="EMBL/GenBank/DDBJ databases">
        <authorList>
            <person name="Devillers Hugo."/>
        </authorList>
    </citation>
    <scope>NUCLEOTIDE SEQUENCE [LARGE SCALE GENOMIC DNA]</scope>
</reference>
<feature type="region of interest" description="Disordered" evidence="1">
    <location>
        <begin position="1"/>
        <end position="27"/>
    </location>
</feature>
<dbReference type="Proteomes" id="UP000191144">
    <property type="component" value="Chromosome D"/>
</dbReference>
<dbReference type="CDD" id="cd12148">
    <property type="entry name" value="fungal_TF_MHR"/>
    <property type="match status" value="1"/>
</dbReference>
<dbReference type="PROSITE" id="PS00463">
    <property type="entry name" value="ZN2_CY6_FUNGAL_1"/>
    <property type="match status" value="1"/>
</dbReference>
<feature type="compositionally biased region" description="Polar residues" evidence="1">
    <location>
        <begin position="173"/>
        <end position="183"/>
    </location>
</feature>
<proteinExistence type="predicted"/>
<dbReference type="Gene3D" id="4.10.240.10">
    <property type="entry name" value="Zn(2)-C6 fungal-type DNA-binding domain"/>
    <property type="match status" value="1"/>
</dbReference>
<organism evidence="3 4">
    <name type="scientific">Lachancea meyersii CBS 8951</name>
    <dbReference type="NCBI Taxonomy" id="1266667"/>
    <lineage>
        <taxon>Eukaryota</taxon>
        <taxon>Fungi</taxon>
        <taxon>Dikarya</taxon>
        <taxon>Ascomycota</taxon>
        <taxon>Saccharomycotina</taxon>
        <taxon>Saccharomycetes</taxon>
        <taxon>Saccharomycetales</taxon>
        <taxon>Saccharomycetaceae</taxon>
        <taxon>Lachancea</taxon>
    </lineage>
</organism>
<dbReference type="SUPFAM" id="SSF57701">
    <property type="entry name" value="Zn2/Cys6 DNA-binding domain"/>
    <property type="match status" value="1"/>
</dbReference>
<dbReference type="InterPro" id="IPR001138">
    <property type="entry name" value="Zn2Cys6_DnaBD"/>
</dbReference>
<protein>
    <submittedName>
        <fullName evidence="3">LAME_0D09648g1_1</fullName>
    </submittedName>
</protein>
<dbReference type="CDD" id="cd00067">
    <property type="entry name" value="GAL4"/>
    <property type="match status" value="1"/>
</dbReference>
<dbReference type="PANTHER" id="PTHR31405:SF8">
    <property type="entry name" value="TRANSCRIPTION FACTOR PDR8-RELATED"/>
    <property type="match status" value="1"/>
</dbReference>
<evidence type="ECO:0000313" key="3">
    <source>
        <dbReference type="EMBL" id="SCU87326.1"/>
    </source>
</evidence>
<dbReference type="SMART" id="SM00066">
    <property type="entry name" value="GAL4"/>
    <property type="match status" value="1"/>
</dbReference>
<evidence type="ECO:0000313" key="4">
    <source>
        <dbReference type="Proteomes" id="UP000191144"/>
    </source>
</evidence>
<evidence type="ECO:0000259" key="2">
    <source>
        <dbReference type="PROSITE" id="PS50048"/>
    </source>
</evidence>
<dbReference type="OrthoDB" id="10261408at2759"/>
<dbReference type="InterPro" id="IPR052693">
    <property type="entry name" value="Yeast_MDR_Regulatory"/>
</dbReference>
<dbReference type="GO" id="GO:0000981">
    <property type="term" value="F:DNA-binding transcription factor activity, RNA polymerase II-specific"/>
    <property type="evidence" value="ECO:0007669"/>
    <property type="project" value="InterPro"/>
</dbReference>
<dbReference type="InterPro" id="IPR036864">
    <property type="entry name" value="Zn2-C6_fun-type_DNA-bd_sf"/>
</dbReference>
<dbReference type="GO" id="GO:0008270">
    <property type="term" value="F:zinc ion binding"/>
    <property type="evidence" value="ECO:0007669"/>
    <property type="project" value="InterPro"/>
</dbReference>
<dbReference type="Pfam" id="PF00172">
    <property type="entry name" value="Zn_clus"/>
    <property type="match status" value="1"/>
</dbReference>
<name>A0A1G4JBA5_9SACH</name>
<sequence length="806" mass="89913">MAREPVNHSSKSAGDHPPTTKKRRRKTIKSCTFCRQRKLKCDQQKPMCGACAARKLPECVYTDGFNFQLTSDELFSKQPNVTLLRRIRELEEALDRATLEDDTVAETEGANCSSGNSGNSGDSGNSGKSGNSSYSAHSGNSAPTSHSGNSAPSAPSAPSGHSGHSSNCGTLGDTGSSSNTSNWCPDGHSDIPASVLNPGEVLGKKDLTDFYVLREKDGRHIYYGPTSIRAVITASGDRFVAEYVKVWRKVKSELDAWKNVHGGLITMDYSSLEYAGSGSLINSILPDLPPYETIESRLLEFFDDPLHTYYQFLDKDKVLRDFSRCFVPGYIAAKGNDNVPRRQVAMVLTEDKKMFFIIGIVLMILSLLHYKKNIPTSFQRLSISLLGFTTAKSLYVERAQFLLLVYMVRVYNGLSGSGCSHLVSLSTLLCSTSMSLGLHKDIDQLYAHQSAEVGSLTSLKNLWYWTLFVDLNVSFDIGSPMAISSAHYDDSRLVTFDRGRIALLRNFLFVGRKCMHAIFDTVHRPPMMTLVSQLTDFIEGSFKPLKYYTDSSLISEVDLFDIMILSPTMAMITNFYDLTRVSEETITISIKNGFFKSMLIGTAISVNTILRCYALDEERLPSSHLQQSNILTPSLNLCVLLLGSLPTRMLTELYGLLFYKITLFEKGLIVSMDEGIVDGPSLDDLSVPDGLFLSFRGSFTKFCSIFDELWKPEHAKMTRMLWNSHYYVIMMALERVNRTVFQVGLDSRTRVEVTHNWPSVGNEEVPDDVVKMLADEVWNSYSNGFTDLIEMDAGDFITDFDMLTEE</sequence>
<dbReference type="EMBL" id="LT598482">
    <property type="protein sequence ID" value="SCU87326.1"/>
    <property type="molecule type" value="Genomic_DNA"/>
</dbReference>